<comment type="caution">
    <text evidence="2">The sequence shown here is derived from an EMBL/GenBank/DDBJ whole genome shotgun (WGS) entry which is preliminary data.</text>
</comment>
<dbReference type="EMBL" id="REGN01009232">
    <property type="protein sequence ID" value="RNA01650.1"/>
    <property type="molecule type" value="Genomic_DNA"/>
</dbReference>
<sequence>MSSLVFESKNSKYSANSSSISVNSMFFFKKLKLSIDDLDDCFSIILPITTFVFCSLSEFFFSKSYFSFLNSKYRIFKATKSRSSSLKDSFVSSNLEPSSKASQHVQMIDLKYSTGMLLFFEKTSFIFIFSLKNSTPSQVSKKTRGRPPLPRDENGKIIRNN</sequence>
<evidence type="ECO:0000256" key="1">
    <source>
        <dbReference type="SAM" id="MobiDB-lite"/>
    </source>
</evidence>
<keyword evidence="3" id="KW-1185">Reference proteome</keyword>
<protein>
    <submittedName>
        <fullName evidence="2">Uncharacterized protein</fullName>
    </submittedName>
</protein>
<gene>
    <name evidence="2" type="ORF">BpHYR1_051378</name>
</gene>
<feature type="region of interest" description="Disordered" evidence="1">
    <location>
        <begin position="137"/>
        <end position="161"/>
    </location>
</feature>
<feature type="compositionally biased region" description="Basic and acidic residues" evidence="1">
    <location>
        <begin position="149"/>
        <end position="161"/>
    </location>
</feature>
<dbReference type="Proteomes" id="UP000276133">
    <property type="component" value="Unassembled WGS sequence"/>
</dbReference>
<accession>A0A3M7PRF7</accession>
<evidence type="ECO:0000313" key="2">
    <source>
        <dbReference type="EMBL" id="RNA01650.1"/>
    </source>
</evidence>
<organism evidence="2 3">
    <name type="scientific">Brachionus plicatilis</name>
    <name type="common">Marine rotifer</name>
    <name type="synonym">Brachionus muelleri</name>
    <dbReference type="NCBI Taxonomy" id="10195"/>
    <lineage>
        <taxon>Eukaryota</taxon>
        <taxon>Metazoa</taxon>
        <taxon>Spiralia</taxon>
        <taxon>Gnathifera</taxon>
        <taxon>Rotifera</taxon>
        <taxon>Eurotatoria</taxon>
        <taxon>Monogononta</taxon>
        <taxon>Pseudotrocha</taxon>
        <taxon>Ploima</taxon>
        <taxon>Brachionidae</taxon>
        <taxon>Brachionus</taxon>
    </lineage>
</organism>
<dbReference type="AlphaFoldDB" id="A0A3M7PRF7"/>
<reference evidence="2 3" key="1">
    <citation type="journal article" date="2018" name="Sci. Rep.">
        <title>Genomic signatures of local adaptation to the degree of environmental predictability in rotifers.</title>
        <authorList>
            <person name="Franch-Gras L."/>
            <person name="Hahn C."/>
            <person name="Garcia-Roger E.M."/>
            <person name="Carmona M.J."/>
            <person name="Serra M."/>
            <person name="Gomez A."/>
        </authorList>
    </citation>
    <scope>NUCLEOTIDE SEQUENCE [LARGE SCALE GENOMIC DNA]</scope>
    <source>
        <strain evidence="2">HYR1</strain>
    </source>
</reference>
<proteinExistence type="predicted"/>
<evidence type="ECO:0000313" key="3">
    <source>
        <dbReference type="Proteomes" id="UP000276133"/>
    </source>
</evidence>
<name>A0A3M7PRF7_BRAPC</name>